<dbReference type="HOGENOM" id="CLU_2034655_0_0_11"/>
<dbReference type="RefSeq" id="WP_013424152.1">
    <property type="nucleotide sequence ID" value="NC_014666.1"/>
</dbReference>
<name>E3JBL4_PSEI1</name>
<organism evidence="1 2">
    <name type="scientific">Pseudofrankia inefficax (strain DSM 45817 / CECT 9037 / DDB 130130 / EuI1c)</name>
    <name type="common">Frankia inefficax</name>
    <dbReference type="NCBI Taxonomy" id="298654"/>
    <lineage>
        <taxon>Bacteria</taxon>
        <taxon>Bacillati</taxon>
        <taxon>Actinomycetota</taxon>
        <taxon>Actinomycetes</taxon>
        <taxon>Frankiales</taxon>
        <taxon>Frankiaceae</taxon>
        <taxon>Pseudofrankia</taxon>
    </lineage>
</organism>
<dbReference type="EMBL" id="CP002299">
    <property type="protein sequence ID" value="ADP81034.1"/>
    <property type="molecule type" value="Genomic_DNA"/>
</dbReference>
<dbReference type="InParanoid" id="E3JBL4"/>
<sequence length="121" mass="12511">MSSWPLVRVVVLPDNGYGLEILIGATPAEIATVAAGLPPAAFVGHTSLDGGTTLLFRRFPRGVPDPSAPDTTYQADPDAPTVADGWIPDVTGMPDRGLTPYQVAVGTLMTATNDPALGARL</sequence>
<dbReference type="AlphaFoldDB" id="E3JBL4"/>
<protein>
    <submittedName>
        <fullName evidence="1">Uncharacterized protein</fullName>
    </submittedName>
</protein>
<dbReference type="KEGG" id="fri:FraEuI1c_3009"/>
<proteinExistence type="predicted"/>
<keyword evidence="2" id="KW-1185">Reference proteome</keyword>
<dbReference type="OrthoDB" id="3211787at2"/>
<accession>E3JBL4</accession>
<gene>
    <name evidence="1" type="ordered locus">FraEuI1c_3009</name>
</gene>
<evidence type="ECO:0000313" key="2">
    <source>
        <dbReference type="Proteomes" id="UP000002484"/>
    </source>
</evidence>
<reference evidence="1 2" key="1">
    <citation type="submission" date="2010-10" db="EMBL/GenBank/DDBJ databases">
        <title>Complete sequence of Frankia sp. EuI1c.</title>
        <authorList>
            <consortium name="US DOE Joint Genome Institute"/>
            <person name="Lucas S."/>
            <person name="Copeland A."/>
            <person name="Lapidus A."/>
            <person name="Cheng J.-F."/>
            <person name="Bruce D."/>
            <person name="Goodwin L."/>
            <person name="Pitluck S."/>
            <person name="Chertkov O."/>
            <person name="Detter J.C."/>
            <person name="Han C."/>
            <person name="Tapia R."/>
            <person name="Land M."/>
            <person name="Hauser L."/>
            <person name="Jeffries C."/>
            <person name="Kyrpides N."/>
            <person name="Ivanova N."/>
            <person name="Mikhailova N."/>
            <person name="Beauchemin N."/>
            <person name="Sen A."/>
            <person name="Sur S.A."/>
            <person name="Gtari M."/>
            <person name="Wall L."/>
            <person name="Tisa L."/>
            <person name="Woyke T."/>
        </authorList>
    </citation>
    <scope>NUCLEOTIDE SEQUENCE [LARGE SCALE GENOMIC DNA]</scope>
    <source>
        <strain evidence="2">DSM 45817 / CECT 9037 / EuI1c</strain>
    </source>
</reference>
<dbReference type="Proteomes" id="UP000002484">
    <property type="component" value="Chromosome"/>
</dbReference>
<evidence type="ECO:0000313" key="1">
    <source>
        <dbReference type="EMBL" id="ADP81034.1"/>
    </source>
</evidence>